<evidence type="ECO:0008006" key="5">
    <source>
        <dbReference type="Google" id="ProtNLM"/>
    </source>
</evidence>
<comment type="caution">
    <text evidence="3">The sequence shown here is derived from an EMBL/GenBank/DDBJ whole genome shotgun (WGS) entry which is preliminary data.</text>
</comment>
<dbReference type="Proteomes" id="UP000703269">
    <property type="component" value="Unassembled WGS sequence"/>
</dbReference>
<protein>
    <recommendedName>
        <fullName evidence="5">Carbohydrate-binding module family 19 domain-containing protein</fullName>
    </recommendedName>
</protein>
<keyword evidence="2" id="KW-0732">Signal</keyword>
<reference evidence="3 4" key="1">
    <citation type="submission" date="2021-08" db="EMBL/GenBank/DDBJ databases">
        <title>Draft Genome Sequence of Phanerochaete sordida strain YK-624.</title>
        <authorList>
            <person name="Mori T."/>
            <person name="Dohra H."/>
            <person name="Suzuki T."/>
            <person name="Kawagishi H."/>
            <person name="Hirai H."/>
        </authorList>
    </citation>
    <scope>NUCLEOTIDE SEQUENCE [LARGE SCALE GENOMIC DNA]</scope>
    <source>
        <strain evidence="3 4">YK-624</strain>
    </source>
</reference>
<evidence type="ECO:0000256" key="1">
    <source>
        <dbReference type="SAM" id="MobiDB-lite"/>
    </source>
</evidence>
<dbReference type="OrthoDB" id="2802667at2759"/>
<feature type="signal peptide" evidence="2">
    <location>
        <begin position="1"/>
        <end position="19"/>
    </location>
</feature>
<sequence>MFSLTHLLLATLTLGYAVAAPALNSASYQQNAVDAQILNTEFRGVNETDPCNSGQTACVGGGVAVCKYGSWNVTSCDQSNACYAVPSTSGSGTILTCTTEQSALNVFESAGLQGLYSNGTDTRAFPTVPPSISTSLSATSASPTSSQSSDVDVVTVTVTLPPPTFSTTLPTEVRTIDPSEAASILSSLSAQGATVAPVPSSAPSPTQAVGDCHRTTTDMSATTSTVTSMSSATSPAPLHGYYHKARAARRA</sequence>
<feature type="region of interest" description="Disordered" evidence="1">
    <location>
        <begin position="227"/>
        <end position="251"/>
    </location>
</feature>
<keyword evidence="4" id="KW-1185">Reference proteome</keyword>
<evidence type="ECO:0000256" key="2">
    <source>
        <dbReference type="SAM" id="SignalP"/>
    </source>
</evidence>
<organism evidence="3 4">
    <name type="scientific">Phanerochaete sordida</name>
    <dbReference type="NCBI Taxonomy" id="48140"/>
    <lineage>
        <taxon>Eukaryota</taxon>
        <taxon>Fungi</taxon>
        <taxon>Dikarya</taxon>
        <taxon>Basidiomycota</taxon>
        <taxon>Agaricomycotina</taxon>
        <taxon>Agaricomycetes</taxon>
        <taxon>Polyporales</taxon>
        <taxon>Phanerochaetaceae</taxon>
        <taxon>Phanerochaete</taxon>
    </lineage>
</organism>
<dbReference type="AlphaFoldDB" id="A0A9P3G2I6"/>
<accession>A0A9P3G2I6</accession>
<dbReference type="EMBL" id="BPQB01000004">
    <property type="protein sequence ID" value="GJE86490.1"/>
    <property type="molecule type" value="Genomic_DNA"/>
</dbReference>
<proteinExistence type="predicted"/>
<name>A0A9P3G2I6_9APHY</name>
<gene>
    <name evidence="3" type="ORF">PsYK624_025700</name>
</gene>
<evidence type="ECO:0000313" key="3">
    <source>
        <dbReference type="EMBL" id="GJE86490.1"/>
    </source>
</evidence>
<feature type="compositionally biased region" description="Basic residues" evidence="1">
    <location>
        <begin position="241"/>
        <end position="251"/>
    </location>
</feature>
<evidence type="ECO:0000313" key="4">
    <source>
        <dbReference type="Proteomes" id="UP000703269"/>
    </source>
</evidence>
<feature type="chain" id="PRO_5040164338" description="Carbohydrate-binding module family 19 domain-containing protein" evidence="2">
    <location>
        <begin position="20"/>
        <end position="251"/>
    </location>
</feature>